<protein>
    <submittedName>
        <fullName evidence="1">Uncharacterized protein</fullName>
    </submittedName>
</protein>
<evidence type="ECO:0000313" key="1">
    <source>
        <dbReference type="EMBL" id="KZW00899.1"/>
    </source>
</evidence>
<reference evidence="1 2" key="1">
    <citation type="journal article" date="2016" name="Mol. Biol. Evol.">
        <title>Comparative Genomics of Early-Diverging Mushroom-Forming Fungi Provides Insights into the Origins of Lignocellulose Decay Capabilities.</title>
        <authorList>
            <person name="Nagy L.G."/>
            <person name="Riley R."/>
            <person name="Tritt A."/>
            <person name="Adam C."/>
            <person name="Daum C."/>
            <person name="Floudas D."/>
            <person name="Sun H."/>
            <person name="Yadav J.S."/>
            <person name="Pangilinan J."/>
            <person name="Larsson K.H."/>
            <person name="Matsuura K."/>
            <person name="Barry K."/>
            <person name="Labutti K."/>
            <person name="Kuo R."/>
            <person name="Ohm R.A."/>
            <person name="Bhattacharya S.S."/>
            <person name="Shirouzu T."/>
            <person name="Yoshinaga Y."/>
            <person name="Martin F.M."/>
            <person name="Grigoriev I.V."/>
            <person name="Hibbett D.S."/>
        </authorList>
    </citation>
    <scope>NUCLEOTIDE SEQUENCE [LARGE SCALE GENOMIC DNA]</scope>
    <source>
        <strain evidence="1 2">HHB12029</strain>
    </source>
</reference>
<evidence type="ECO:0000313" key="2">
    <source>
        <dbReference type="Proteomes" id="UP000077266"/>
    </source>
</evidence>
<dbReference type="AlphaFoldDB" id="A0A165NL82"/>
<keyword evidence="2" id="KW-1185">Reference proteome</keyword>
<dbReference type="EMBL" id="KV425897">
    <property type="protein sequence ID" value="KZW00899.1"/>
    <property type="molecule type" value="Genomic_DNA"/>
</dbReference>
<dbReference type="InParanoid" id="A0A165NL82"/>
<name>A0A165NL82_EXIGL</name>
<accession>A0A165NL82</accession>
<dbReference type="Proteomes" id="UP000077266">
    <property type="component" value="Unassembled WGS sequence"/>
</dbReference>
<proteinExistence type="predicted"/>
<gene>
    <name evidence="1" type="ORF">EXIGLDRAFT_111832</name>
</gene>
<organism evidence="1 2">
    <name type="scientific">Exidia glandulosa HHB12029</name>
    <dbReference type="NCBI Taxonomy" id="1314781"/>
    <lineage>
        <taxon>Eukaryota</taxon>
        <taxon>Fungi</taxon>
        <taxon>Dikarya</taxon>
        <taxon>Basidiomycota</taxon>
        <taxon>Agaricomycotina</taxon>
        <taxon>Agaricomycetes</taxon>
        <taxon>Auriculariales</taxon>
        <taxon>Exidiaceae</taxon>
        <taxon>Exidia</taxon>
    </lineage>
</organism>
<sequence length="244" mass="27308">MGHYAAAGRARSFEHVLGTVSPARPVDAVVDVRSPFDTYVSSHRWLGTRNDRRRCLFTLVSRSRYRVRLLAHVGFDEDNVRGKVAESFRAEATGSSGTTDRALWRRHHCPRFLACSLIGSLPGTCARASTIAACDLLPCHETRISVLQNFGAVVPRLLSPSTFFLHRARSSPLFLLHLFAPNHLHHRSSDQPERRRRNLHRVRFPCPRPLRQGCEAGYALPLISLPCNLVSSGKGKRETGVLRS</sequence>